<accession>A0A077YZM9</accession>
<name>A0A077YZM9_TRITR</name>
<protein>
    <submittedName>
        <fullName evidence="1">Uncharacterized protein</fullName>
    </submittedName>
</protein>
<dbReference type="EMBL" id="HG805810">
    <property type="protein sequence ID" value="CDW51835.1"/>
    <property type="molecule type" value="Genomic_DNA"/>
</dbReference>
<reference evidence="1" key="2">
    <citation type="submission" date="2014-03" db="EMBL/GenBank/DDBJ databases">
        <title>The whipworm genome and dual-species transcriptomics of an intimate host-pathogen interaction.</title>
        <authorList>
            <person name="Foth B.J."/>
            <person name="Tsai I.J."/>
            <person name="Reid A.J."/>
            <person name="Bancroft A.J."/>
            <person name="Nichol S."/>
            <person name="Tracey A."/>
            <person name="Holroyd N."/>
            <person name="Cotton J.A."/>
            <person name="Stanley E.J."/>
            <person name="Zarowiecki M."/>
            <person name="Liu J.Z."/>
            <person name="Huckvale T."/>
            <person name="Cooper P.J."/>
            <person name="Grencis R.K."/>
            <person name="Berriman M."/>
        </authorList>
    </citation>
    <scope>NUCLEOTIDE SEQUENCE [LARGE SCALE GENOMIC DNA]</scope>
</reference>
<evidence type="ECO:0000313" key="2">
    <source>
        <dbReference type="Proteomes" id="UP000030665"/>
    </source>
</evidence>
<dbReference type="Proteomes" id="UP000030665">
    <property type="component" value="Unassembled WGS sequence"/>
</dbReference>
<sequence length="54" mass="6648">MFPKKAHRQFQAAPNERFFTRRHPYQMGKLTKRTVAAVTTTFRWWIEPDNYFRS</sequence>
<evidence type="ECO:0000313" key="1">
    <source>
        <dbReference type="EMBL" id="CDW51835.1"/>
    </source>
</evidence>
<proteinExistence type="predicted"/>
<gene>
    <name evidence="1" type="ORF">TTRE_0000009401</name>
</gene>
<dbReference type="AlphaFoldDB" id="A0A077YZM9"/>
<reference evidence="1" key="1">
    <citation type="submission" date="2014-01" db="EMBL/GenBank/DDBJ databases">
        <authorList>
            <person name="Aslett M."/>
        </authorList>
    </citation>
    <scope>NUCLEOTIDE SEQUENCE</scope>
</reference>
<keyword evidence="2" id="KW-1185">Reference proteome</keyword>
<organism evidence="1 2">
    <name type="scientific">Trichuris trichiura</name>
    <name type="common">Whipworm</name>
    <name type="synonym">Trichocephalus trichiurus</name>
    <dbReference type="NCBI Taxonomy" id="36087"/>
    <lineage>
        <taxon>Eukaryota</taxon>
        <taxon>Metazoa</taxon>
        <taxon>Ecdysozoa</taxon>
        <taxon>Nematoda</taxon>
        <taxon>Enoplea</taxon>
        <taxon>Dorylaimia</taxon>
        <taxon>Trichinellida</taxon>
        <taxon>Trichuridae</taxon>
        <taxon>Trichuris</taxon>
    </lineage>
</organism>